<gene>
    <name evidence="2" type="ORF">Ga0609869_000702</name>
</gene>
<evidence type="ECO:0000313" key="3">
    <source>
        <dbReference type="Proteomes" id="UP001560019"/>
    </source>
</evidence>
<evidence type="ECO:0000256" key="1">
    <source>
        <dbReference type="SAM" id="SignalP"/>
    </source>
</evidence>
<sequence length="718" mass="79486">MGRIRRDRNIPARGLGVSALALWLAAGPALAQSQDTAWNTPSLNFNGVTGLIDMPSGEAQPDGQVSLTFGYFGGMSRTTLHFQLAPRLSGAFRYSGTRDWGDVVDSNFDTYFDRSFDMRLLLLKERRYVPAVTLGFQDFVGTGLFSGEYIAATKELLPGLKVTGGLGWGRLGSYNDIGTPFGDRPEIDIGEGGNVNNTQWFRGPAAPFGGIEWQINERFTLKAEYSSDAYVEEAGRREVFERESPFNFGVDYKVNESLRVGAYSLYGSELGVMASITLNPKRPPNRGIFGPAPTPVERRPALSADPEAWSEEWITQDGVTEILRRNMRKQLEADSLELESIALSGDAVELRFRNLRYDSSAQAIGRVARALTRVMPASVETFRIVPVVDGVPAAAVTLRRTDVEQLEHAPNGAAAIRSLAGLGDAGPMRRGSYAEGLYPKFDWALGPYLRTSYFDPDEPVRADLGLRLQGSYEMSPGVVLSGSVSGRLVGNLGDSDQESNSELPKVRSNAAEYNRQTDVGLDRLTAAYYFKPGRDLYGRVTAGYLERMFGGISGEVLWRPVDSRLGLGAEVNYAKQRDFDGGFGFQDYDVFTGHVSAYYDLGSDYQVQIDMGRYLAGDYGATFTVDREFDNGWRIGAFATFTDVSAEEFGEGSFDKGIRLQIPLAWFTGTPTRERYSTVVRPLSRDGGARLRVDGRLNEKIRDYHRDRLDAQWGRFWR</sequence>
<dbReference type="InterPro" id="IPR010344">
    <property type="entry name" value="YbjH"/>
</dbReference>
<proteinExistence type="predicted"/>
<dbReference type="RefSeq" id="WP_125407715.1">
    <property type="nucleotide sequence ID" value="NZ_JBEHHI010000001.1"/>
</dbReference>
<evidence type="ECO:0000313" key="2">
    <source>
        <dbReference type="EMBL" id="MEX5727349.1"/>
    </source>
</evidence>
<comment type="caution">
    <text evidence="2">The sequence shown here is derived from an EMBL/GenBank/DDBJ whole genome shotgun (WGS) entry which is preliminary data.</text>
</comment>
<reference evidence="2 3" key="1">
    <citation type="submission" date="2024-06" db="EMBL/GenBank/DDBJ databases">
        <title>Genome of Rhodovulum iodosum, a marine photoferrotroph.</title>
        <authorList>
            <person name="Bianchini G."/>
            <person name="Nikeleit V."/>
            <person name="Kappler A."/>
            <person name="Bryce C."/>
            <person name="Sanchez-Baracaldo P."/>
        </authorList>
    </citation>
    <scope>NUCLEOTIDE SEQUENCE [LARGE SCALE GENOMIC DNA]</scope>
    <source>
        <strain evidence="2 3">UT/N1</strain>
    </source>
</reference>
<keyword evidence="1" id="KW-0732">Signal</keyword>
<protein>
    <recommendedName>
        <fullName evidence="4">YjbH domain-containing protein</fullName>
    </recommendedName>
</protein>
<feature type="chain" id="PRO_5046122246" description="YjbH domain-containing protein" evidence="1">
    <location>
        <begin position="32"/>
        <end position="718"/>
    </location>
</feature>
<organism evidence="2 3">
    <name type="scientific">Rhodovulum iodosum</name>
    <dbReference type="NCBI Taxonomy" id="68291"/>
    <lineage>
        <taxon>Bacteria</taxon>
        <taxon>Pseudomonadati</taxon>
        <taxon>Pseudomonadota</taxon>
        <taxon>Alphaproteobacteria</taxon>
        <taxon>Rhodobacterales</taxon>
        <taxon>Paracoccaceae</taxon>
        <taxon>Rhodovulum</taxon>
    </lineage>
</organism>
<evidence type="ECO:0008006" key="4">
    <source>
        <dbReference type="Google" id="ProtNLM"/>
    </source>
</evidence>
<dbReference type="Proteomes" id="UP001560019">
    <property type="component" value="Unassembled WGS sequence"/>
</dbReference>
<keyword evidence="3" id="KW-1185">Reference proteome</keyword>
<feature type="signal peptide" evidence="1">
    <location>
        <begin position="1"/>
        <end position="31"/>
    </location>
</feature>
<accession>A0ABV3XPV8</accession>
<dbReference type="Pfam" id="PF06082">
    <property type="entry name" value="YjbH"/>
    <property type="match status" value="1"/>
</dbReference>
<dbReference type="EMBL" id="JBEHHI010000001">
    <property type="protein sequence ID" value="MEX5727349.1"/>
    <property type="molecule type" value="Genomic_DNA"/>
</dbReference>
<name>A0ABV3XPV8_9RHOB</name>